<gene>
    <name evidence="2" type="ordered locus">CLOST_2453</name>
</gene>
<dbReference type="eggNOG" id="COG4675">
    <property type="taxonomic scope" value="Bacteria"/>
</dbReference>
<dbReference type="InterPro" id="IPR037053">
    <property type="entry name" value="Phage_tail_collar_dom_sf"/>
</dbReference>
<dbReference type="KEGG" id="cst:CLOST_2453"/>
<dbReference type="EMBL" id="FP565809">
    <property type="protein sequence ID" value="CBH22568.1"/>
    <property type="molecule type" value="Genomic_DNA"/>
</dbReference>
<proteinExistence type="predicted"/>
<feature type="domain" description="Phage tail collar" evidence="1">
    <location>
        <begin position="35"/>
        <end position="89"/>
    </location>
</feature>
<evidence type="ECO:0000313" key="3">
    <source>
        <dbReference type="Proteomes" id="UP000007041"/>
    </source>
</evidence>
<dbReference type="Pfam" id="PF07484">
    <property type="entry name" value="Collar"/>
    <property type="match status" value="1"/>
</dbReference>
<sequence>MKNNLRCSVIILILLISFFTQGVTYKSYASEVYMGEIHLFSFDFAPRGWAKCEGQLIPIQQNAALYSLIGTTFGGNGTTNFALPDLRTAAVQFENSPQPMCYYIALQGLYPTRP</sequence>
<name>E3PVB5_ACESD</name>
<dbReference type="HOGENOM" id="CLU_170308_0_0_9"/>
<evidence type="ECO:0000259" key="1">
    <source>
        <dbReference type="Pfam" id="PF07484"/>
    </source>
</evidence>
<dbReference type="Gene3D" id="3.90.1340.10">
    <property type="entry name" value="Phage tail collar domain"/>
    <property type="match status" value="1"/>
</dbReference>
<organism evidence="2 3">
    <name type="scientific">Acetoanaerobium sticklandii (strain ATCC 12662 / DSM 519 / JCM 1433 / CCUG 9281 / NCIMB 10654 / HF)</name>
    <name type="common">Clostridium sticklandii</name>
    <dbReference type="NCBI Taxonomy" id="499177"/>
    <lineage>
        <taxon>Bacteria</taxon>
        <taxon>Bacillati</taxon>
        <taxon>Bacillota</taxon>
        <taxon>Clostridia</taxon>
        <taxon>Peptostreptococcales</taxon>
        <taxon>Filifactoraceae</taxon>
        <taxon>Acetoanaerobium</taxon>
    </lineage>
</organism>
<dbReference type="InterPro" id="IPR011083">
    <property type="entry name" value="Phage_tail_collar_dom"/>
</dbReference>
<reference evidence="3" key="1">
    <citation type="journal article" date="2010" name="BMC Genomics">
        <title>Clostridium sticklandii, a specialist in amino acid degradation:revisiting its metabolism through its genome sequence.</title>
        <authorList>
            <person name="Fonknechten N."/>
            <person name="Chaussonnerie S."/>
            <person name="Tricot S."/>
            <person name="Lajus A."/>
            <person name="Andreesen J.R."/>
            <person name="Perchat N."/>
            <person name="Pelletier E."/>
            <person name="Gouyvenoux M."/>
            <person name="Barbe V."/>
            <person name="Salanoubat M."/>
            <person name="Le Paslier D."/>
            <person name="Weissenbach J."/>
            <person name="Cohen G.N."/>
            <person name="Kreimeyer A."/>
        </authorList>
    </citation>
    <scope>NUCLEOTIDE SEQUENCE [LARGE SCALE GENOMIC DNA]</scope>
    <source>
        <strain evidence="3">ATCC 12662 / DSM 519 / JCM 1433 / CCUG 9281 / NCIMB 10654 / HF</strain>
    </source>
</reference>
<keyword evidence="3" id="KW-1185">Reference proteome</keyword>
<dbReference type="AlphaFoldDB" id="E3PVB5"/>
<evidence type="ECO:0000313" key="2">
    <source>
        <dbReference type="EMBL" id="CBH22568.1"/>
    </source>
</evidence>
<dbReference type="SUPFAM" id="SSF88874">
    <property type="entry name" value="Receptor-binding domain of short tail fibre protein gp12"/>
    <property type="match status" value="1"/>
</dbReference>
<dbReference type="STRING" id="1511.CLOST_2453"/>
<protein>
    <recommendedName>
        <fullName evidence="1">Phage tail collar domain-containing protein</fullName>
    </recommendedName>
</protein>
<dbReference type="BioCyc" id="CSTI499177:GJE9-2546-MONOMER"/>
<accession>E3PVB5</accession>
<dbReference type="Proteomes" id="UP000007041">
    <property type="component" value="Chromosome"/>
</dbReference>